<accession>A0A931AT76</accession>
<organism evidence="1 2">
    <name type="scientific">Halonatronomonas betaini</name>
    <dbReference type="NCBI Taxonomy" id="2778430"/>
    <lineage>
        <taxon>Bacteria</taxon>
        <taxon>Bacillati</taxon>
        <taxon>Bacillota</taxon>
        <taxon>Clostridia</taxon>
        <taxon>Halanaerobiales</taxon>
        <taxon>Halarsenatibacteraceae</taxon>
        <taxon>Halonatronomonas</taxon>
    </lineage>
</organism>
<gene>
    <name evidence="1" type="ORF">I0Q91_04670</name>
</gene>
<sequence>MEIIGHNNLHSYLEVVEDFLLEKEVVNNMPIGVLYSLMDTEDDIMKDLFLSRVVDNNKNILLAIMTPPQNLIIVGEDNDKTTEKLRF</sequence>
<reference evidence="1" key="1">
    <citation type="submission" date="2020-11" db="EMBL/GenBank/DDBJ databases">
        <title>Halonatronomonas betainensis gen. nov., sp. nov. a novel haloalkaliphilic representative of the family Halanaerobiacae capable of betaine degradation.</title>
        <authorList>
            <person name="Boltyanskaya Y."/>
            <person name="Kevbrin V."/>
            <person name="Detkova E."/>
            <person name="Grouzdev D.S."/>
            <person name="Koziaeva V."/>
            <person name="Zhilina T."/>
        </authorList>
    </citation>
    <scope>NUCLEOTIDE SEQUENCE</scope>
    <source>
        <strain evidence="1">Z-7014</strain>
    </source>
</reference>
<dbReference type="Proteomes" id="UP000621436">
    <property type="component" value="Unassembled WGS sequence"/>
</dbReference>
<proteinExistence type="predicted"/>
<evidence type="ECO:0000313" key="1">
    <source>
        <dbReference type="EMBL" id="MBF8436365.1"/>
    </source>
</evidence>
<dbReference type="AlphaFoldDB" id="A0A931AT76"/>
<comment type="caution">
    <text evidence="1">The sequence shown here is derived from an EMBL/GenBank/DDBJ whole genome shotgun (WGS) entry which is preliminary data.</text>
</comment>
<protein>
    <submittedName>
        <fullName evidence="1">Uncharacterized protein</fullName>
    </submittedName>
</protein>
<name>A0A931AT76_9FIRM</name>
<dbReference type="EMBL" id="JADPIE010000002">
    <property type="protein sequence ID" value="MBF8436365.1"/>
    <property type="molecule type" value="Genomic_DNA"/>
</dbReference>
<keyword evidence="2" id="KW-1185">Reference proteome</keyword>
<dbReference type="RefSeq" id="WP_270453217.1">
    <property type="nucleotide sequence ID" value="NZ_JADPIE010000002.1"/>
</dbReference>
<evidence type="ECO:0000313" key="2">
    <source>
        <dbReference type="Proteomes" id="UP000621436"/>
    </source>
</evidence>